<gene>
    <name evidence="2" type="ORF">B0T17DRAFT_213823</name>
</gene>
<evidence type="ECO:0000313" key="2">
    <source>
        <dbReference type="EMBL" id="KAK0630167.1"/>
    </source>
</evidence>
<evidence type="ECO:0000256" key="1">
    <source>
        <dbReference type="SAM" id="MobiDB-lite"/>
    </source>
</evidence>
<dbReference type="EMBL" id="JAULSR010000002">
    <property type="protein sequence ID" value="KAK0630167.1"/>
    <property type="molecule type" value="Genomic_DNA"/>
</dbReference>
<feature type="region of interest" description="Disordered" evidence="1">
    <location>
        <begin position="40"/>
        <end position="67"/>
    </location>
</feature>
<reference evidence="2" key="1">
    <citation type="submission" date="2023-06" db="EMBL/GenBank/DDBJ databases">
        <title>Genome-scale phylogeny and comparative genomics of the fungal order Sordariales.</title>
        <authorList>
            <consortium name="Lawrence Berkeley National Laboratory"/>
            <person name="Hensen N."/>
            <person name="Bonometti L."/>
            <person name="Westerberg I."/>
            <person name="Brannstrom I.O."/>
            <person name="Guillou S."/>
            <person name="Cros-Aarteil S."/>
            <person name="Calhoun S."/>
            <person name="Haridas S."/>
            <person name="Kuo A."/>
            <person name="Mondo S."/>
            <person name="Pangilinan J."/>
            <person name="Riley R."/>
            <person name="LaButti K."/>
            <person name="Andreopoulos B."/>
            <person name="Lipzen A."/>
            <person name="Chen C."/>
            <person name="Yanf M."/>
            <person name="Daum C."/>
            <person name="Ng V."/>
            <person name="Clum A."/>
            <person name="Steindorff A."/>
            <person name="Ohm R."/>
            <person name="Martin F."/>
            <person name="Silar P."/>
            <person name="Natvig D."/>
            <person name="Lalanne C."/>
            <person name="Gautier V."/>
            <person name="Ament-velasquez S.L."/>
            <person name="Kruys A."/>
            <person name="Hutchinson M.I."/>
            <person name="Powell A.J."/>
            <person name="Barry K."/>
            <person name="Miller A.N."/>
            <person name="Grigoriev I.V."/>
            <person name="Debuchy R."/>
            <person name="Gladieux P."/>
            <person name="Thoren M.H."/>
            <person name="Johannesson H."/>
        </authorList>
    </citation>
    <scope>NUCLEOTIDE SEQUENCE</scope>
    <source>
        <strain evidence="2">SMH3391-2</strain>
    </source>
</reference>
<feature type="compositionally biased region" description="Low complexity" evidence="1">
    <location>
        <begin position="108"/>
        <end position="121"/>
    </location>
</feature>
<feature type="compositionally biased region" description="Polar residues" evidence="1">
    <location>
        <begin position="257"/>
        <end position="268"/>
    </location>
</feature>
<dbReference type="AlphaFoldDB" id="A0AA39XA56"/>
<comment type="caution">
    <text evidence="2">The sequence shown here is derived from an EMBL/GenBank/DDBJ whole genome shotgun (WGS) entry which is preliminary data.</text>
</comment>
<accession>A0AA39XA56</accession>
<feature type="compositionally biased region" description="Low complexity" evidence="1">
    <location>
        <begin position="40"/>
        <end position="49"/>
    </location>
</feature>
<organism evidence="2 3">
    <name type="scientific">Bombardia bombarda</name>
    <dbReference type="NCBI Taxonomy" id="252184"/>
    <lineage>
        <taxon>Eukaryota</taxon>
        <taxon>Fungi</taxon>
        <taxon>Dikarya</taxon>
        <taxon>Ascomycota</taxon>
        <taxon>Pezizomycotina</taxon>
        <taxon>Sordariomycetes</taxon>
        <taxon>Sordariomycetidae</taxon>
        <taxon>Sordariales</taxon>
        <taxon>Lasiosphaeriaceae</taxon>
        <taxon>Bombardia</taxon>
    </lineage>
</organism>
<keyword evidence="3" id="KW-1185">Reference proteome</keyword>
<dbReference type="InterPro" id="IPR046591">
    <property type="entry name" value="DUF6649"/>
</dbReference>
<evidence type="ECO:0000313" key="3">
    <source>
        <dbReference type="Proteomes" id="UP001174934"/>
    </source>
</evidence>
<protein>
    <submittedName>
        <fullName evidence="2">Uncharacterized protein</fullName>
    </submittedName>
</protein>
<feature type="region of interest" description="Disordered" evidence="1">
    <location>
        <begin position="104"/>
        <end position="132"/>
    </location>
</feature>
<dbReference type="Proteomes" id="UP001174934">
    <property type="component" value="Unassembled WGS sequence"/>
</dbReference>
<feature type="region of interest" description="Disordered" evidence="1">
    <location>
        <begin position="235"/>
        <end position="285"/>
    </location>
</feature>
<dbReference type="Pfam" id="PF20354">
    <property type="entry name" value="DUF6649"/>
    <property type="match status" value="1"/>
</dbReference>
<feature type="compositionally biased region" description="Acidic residues" evidence="1">
    <location>
        <begin position="275"/>
        <end position="285"/>
    </location>
</feature>
<name>A0AA39XA56_9PEZI</name>
<proteinExistence type="predicted"/>
<sequence>MMLANHPAPQMAAQTTMEMDGIGAIGHQRHHHNLVAAMQLQQPQSQPQSMRRKRKAYTQPENNERLSKRMSFLNLEEGGTKLYVPVENPQVQLSASNPAAHIPNSTISLSSSSSSSSLRSSQLAGGAGQDDSMQLDDSKYKIYIYNLDDELSSESEPEDGRLVFLPDIEKHMRTNGILPSYVLDGSSGIQPSPAELASKQLVLYSVPSSITVPEEQDSVRKAIIEARARAREKQRAELKKDGFPFQLSSCGLPPPHSNSTDDQMNGLQSALVAGGDDDPDAMELD</sequence>